<reference evidence="2 3" key="1">
    <citation type="submission" date="2019-12" db="EMBL/GenBank/DDBJ databases">
        <title>Isolation and characterization of three novel carbon monoxide-oxidizing members of Halobacteria from salione crusts and soils.</title>
        <authorList>
            <person name="Myers M.R."/>
            <person name="King G.M."/>
        </authorList>
    </citation>
    <scope>NUCLEOTIDE SEQUENCE [LARGE SCALE GENOMIC DNA]</scope>
    <source>
        <strain evidence="2 3">WSH3</strain>
    </source>
</reference>
<protein>
    <recommendedName>
        <fullName evidence="4">Flagellin</fullName>
    </recommendedName>
</protein>
<keyword evidence="1" id="KW-0812">Transmembrane</keyword>
<name>A0A6B0T7R4_9EURY</name>
<dbReference type="AlphaFoldDB" id="A0A6B0T7R4"/>
<feature type="transmembrane region" description="Helical" evidence="1">
    <location>
        <begin position="12"/>
        <end position="34"/>
    </location>
</feature>
<comment type="caution">
    <text evidence="2">The sequence shown here is derived from an EMBL/GenBank/DDBJ whole genome shotgun (WGS) entry which is preliminary data.</text>
</comment>
<dbReference type="InterPro" id="IPR055690">
    <property type="entry name" value="DUF7266"/>
</dbReference>
<evidence type="ECO:0000313" key="2">
    <source>
        <dbReference type="EMBL" id="MXR51643.1"/>
    </source>
</evidence>
<dbReference type="EMBL" id="WUUT01000003">
    <property type="protein sequence ID" value="MXR51643.1"/>
    <property type="molecule type" value="Genomic_DNA"/>
</dbReference>
<evidence type="ECO:0000313" key="3">
    <source>
        <dbReference type="Proteomes" id="UP000466535"/>
    </source>
</evidence>
<proteinExistence type="predicted"/>
<dbReference type="RefSeq" id="WP_159763787.1">
    <property type="nucleotide sequence ID" value="NZ_WUUT01000003.1"/>
</dbReference>
<keyword evidence="1" id="KW-1133">Transmembrane helix</keyword>
<evidence type="ECO:0008006" key="4">
    <source>
        <dbReference type="Google" id="ProtNLM"/>
    </source>
</evidence>
<dbReference type="OrthoDB" id="226715at2157"/>
<gene>
    <name evidence="2" type="ORF">GRX03_08510</name>
</gene>
<sequence>MTDRAVSIALTHALTVAISTVLVSGLIIGAGTLLESQEQTVGETQLREIGSDAVTYINTLDRLNRTGENVTVTAEPDYPERILGSYRYTIAIENRTGSNTLVVRSEQLGRSVEFDIETRTNVTSSGTSGGDVEISLCEGDRLTLAGCGS</sequence>
<keyword evidence="3" id="KW-1185">Reference proteome</keyword>
<keyword evidence="1" id="KW-0472">Membrane</keyword>
<dbReference type="Proteomes" id="UP000466535">
    <property type="component" value="Unassembled WGS sequence"/>
</dbReference>
<evidence type="ECO:0000256" key="1">
    <source>
        <dbReference type="SAM" id="Phobius"/>
    </source>
</evidence>
<accession>A0A6B0T7R4</accession>
<organism evidence="2 3">
    <name type="scientific">Halovenus carboxidivorans</name>
    <dbReference type="NCBI Taxonomy" id="2692199"/>
    <lineage>
        <taxon>Archaea</taxon>
        <taxon>Methanobacteriati</taxon>
        <taxon>Methanobacteriota</taxon>
        <taxon>Stenosarchaea group</taxon>
        <taxon>Halobacteria</taxon>
        <taxon>Halobacteriales</taxon>
        <taxon>Haloarculaceae</taxon>
        <taxon>Halovenus</taxon>
    </lineage>
</organism>
<dbReference type="Pfam" id="PF23928">
    <property type="entry name" value="DUF7266"/>
    <property type="match status" value="1"/>
</dbReference>